<dbReference type="OrthoDB" id="295214at2759"/>
<dbReference type="Proteomes" id="UP000689195">
    <property type="component" value="Unassembled WGS sequence"/>
</dbReference>
<dbReference type="EMBL" id="CAJJDO010000116">
    <property type="protein sequence ID" value="CAD8197712.1"/>
    <property type="molecule type" value="Genomic_DNA"/>
</dbReference>
<evidence type="ECO:0008006" key="3">
    <source>
        <dbReference type="Google" id="ProtNLM"/>
    </source>
</evidence>
<accession>A0A8S1XA32</accession>
<reference evidence="1" key="1">
    <citation type="submission" date="2021-01" db="EMBL/GenBank/DDBJ databases">
        <authorList>
            <consortium name="Genoscope - CEA"/>
            <person name="William W."/>
        </authorList>
    </citation>
    <scope>NUCLEOTIDE SEQUENCE</scope>
</reference>
<gene>
    <name evidence="1" type="ORF">PPENT_87.1.T1160075</name>
</gene>
<comment type="caution">
    <text evidence="1">The sequence shown here is derived from an EMBL/GenBank/DDBJ whole genome shotgun (WGS) entry which is preliminary data.</text>
</comment>
<protein>
    <recommendedName>
        <fullName evidence="3">WD40-repeat-containing domain</fullName>
    </recommendedName>
</protein>
<proteinExistence type="predicted"/>
<keyword evidence="2" id="KW-1185">Reference proteome</keyword>
<organism evidence="1 2">
    <name type="scientific">Paramecium pentaurelia</name>
    <dbReference type="NCBI Taxonomy" id="43138"/>
    <lineage>
        <taxon>Eukaryota</taxon>
        <taxon>Sar</taxon>
        <taxon>Alveolata</taxon>
        <taxon>Ciliophora</taxon>
        <taxon>Intramacronucleata</taxon>
        <taxon>Oligohymenophorea</taxon>
        <taxon>Peniculida</taxon>
        <taxon>Parameciidae</taxon>
        <taxon>Paramecium</taxon>
    </lineage>
</organism>
<evidence type="ECO:0000313" key="2">
    <source>
        <dbReference type="Proteomes" id="UP000689195"/>
    </source>
</evidence>
<sequence length="500" mass="59391">MPMCPNHQLPIIDITLISSPTQEFHLLCSKCPKSLYQNVKIIQILDQLSMIHIQEESNIKSYLNFLLNRINTIKQDFLQVIENFSKQVKEQIKFFKKQIITPETINYYSTAQQLTLEDLKQLSIMFTLNFKQNNHSFQYSKTNAIMKQQIMILHDKIKTVNQIKTQIENSFNPDYQISSQIQTDEQDCFKEEQTGYKQYIEKDKIEYSQQIRGIEFSANNQYVFAFSHELPLTAFKIINNKLNVYQKLEQKPQNISKISSSKTINRIYACSDKMINVYEENQQKLWQFTKQFDMQKTIHLIQVSINENIVITSFNNIIIFYPQQENDEKNKIHFPQKHKKNVHDLSFNYNATFMITTSEDIFIIWKICNQNKIEMHQYFENQSNIYSQFSDSSENIICTVNRFGDRNFWKSDSKGLYYETQTIYQKSSTFGCTIKFRLNSKLIIMGNHSIQIFEEDQQNDNEWKVEQQIKINCYNLDVSKDGKYIVADDFSKLCLFVREE</sequence>
<evidence type="ECO:0000313" key="1">
    <source>
        <dbReference type="EMBL" id="CAD8197712.1"/>
    </source>
</evidence>
<name>A0A8S1XA32_9CILI</name>
<dbReference type="AlphaFoldDB" id="A0A8S1XA32"/>